<keyword evidence="1" id="KW-0472">Membrane</keyword>
<evidence type="ECO:0000313" key="3">
    <source>
        <dbReference type="Proteomes" id="UP000233375"/>
    </source>
</evidence>
<comment type="caution">
    <text evidence="2">The sequence shown here is derived from an EMBL/GenBank/DDBJ whole genome shotgun (WGS) entry which is preliminary data.</text>
</comment>
<sequence>MSNDKQQSKEKKKQHEKPMSFIALVIWTGMIGGMVWSSIGYLAYYLNFTEIPVNILLEPWALGEWKRGWLGTVISIIVLGALSTGAAFAYYLALRKFKKIYISIGFGLALFAFVFIVLNPIFPSMDPFLKLKRDTLITSACLYVLYGVFVGYTISYEESEIQTKKMKEKKANSNISSSEG</sequence>
<dbReference type="Pfam" id="PF11085">
    <property type="entry name" value="YqhR"/>
    <property type="match status" value="1"/>
</dbReference>
<dbReference type="Proteomes" id="UP000233375">
    <property type="component" value="Unassembled WGS sequence"/>
</dbReference>
<keyword evidence="1" id="KW-1133">Transmembrane helix</keyword>
<evidence type="ECO:0000256" key="1">
    <source>
        <dbReference type="SAM" id="Phobius"/>
    </source>
</evidence>
<feature type="transmembrane region" description="Helical" evidence="1">
    <location>
        <begin position="68"/>
        <end position="93"/>
    </location>
</feature>
<feature type="transmembrane region" description="Helical" evidence="1">
    <location>
        <begin position="135"/>
        <end position="156"/>
    </location>
</feature>
<dbReference type="InterPro" id="IPR024563">
    <property type="entry name" value="YqhR"/>
</dbReference>
<gene>
    <name evidence="2" type="ORF">CWS01_00240</name>
</gene>
<feature type="transmembrane region" description="Helical" evidence="1">
    <location>
        <begin position="100"/>
        <end position="123"/>
    </location>
</feature>
<keyword evidence="3" id="KW-1185">Reference proteome</keyword>
<evidence type="ECO:0008006" key="4">
    <source>
        <dbReference type="Google" id="ProtNLM"/>
    </source>
</evidence>
<protein>
    <recommendedName>
        <fullName evidence="4">Membrane protein YqhR</fullName>
    </recommendedName>
</protein>
<evidence type="ECO:0000313" key="2">
    <source>
        <dbReference type="EMBL" id="PKG25694.1"/>
    </source>
</evidence>
<organism evidence="2 3">
    <name type="scientific">Niallia nealsonii</name>
    <dbReference type="NCBI Taxonomy" id="115979"/>
    <lineage>
        <taxon>Bacteria</taxon>
        <taxon>Bacillati</taxon>
        <taxon>Bacillota</taxon>
        <taxon>Bacilli</taxon>
        <taxon>Bacillales</taxon>
        <taxon>Bacillaceae</taxon>
        <taxon>Niallia</taxon>
    </lineage>
</organism>
<accession>A0A2N0Z894</accession>
<dbReference type="RefSeq" id="WP_101174973.1">
    <property type="nucleotide sequence ID" value="NZ_PISE01000001.1"/>
</dbReference>
<dbReference type="OrthoDB" id="2691442at2"/>
<dbReference type="AlphaFoldDB" id="A0A2N0Z894"/>
<proteinExistence type="predicted"/>
<dbReference type="EMBL" id="PISE01000001">
    <property type="protein sequence ID" value="PKG25694.1"/>
    <property type="molecule type" value="Genomic_DNA"/>
</dbReference>
<keyword evidence="1" id="KW-0812">Transmembrane</keyword>
<reference evidence="2 3" key="1">
    <citation type="journal article" date="2003" name="Int. J. Syst. Evol. Microbiol.">
        <title>Bacillus nealsonii sp. nov., isolated from a spacecraft-assembly facility, whose spores are gamma-radiation resistant.</title>
        <authorList>
            <person name="Venkateswaran K."/>
            <person name="Kempf M."/>
            <person name="Chen F."/>
            <person name="Satomi M."/>
            <person name="Nicholson W."/>
            <person name="Kern R."/>
        </authorList>
    </citation>
    <scope>NUCLEOTIDE SEQUENCE [LARGE SCALE GENOMIC DNA]</scope>
    <source>
        <strain evidence="2 3">FO-92</strain>
    </source>
</reference>
<feature type="transmembrane region" description="Helical" evidence="1">
    <location>
        <begin position="21"/>
        <end position="48"/>
    </location>
</feature>
<name>A0A2N0Z894_9BACI</name>